<accession>A0A6A6IIP1</accession>
<keyword evidence="2" id="KW-1185">Reference proteome</keyword>
<dbReference type="GeneID" id="54582107"/>
<dbReference type="Proteomes" id="UP000800094">
    <property type="component" value="Unassembled WGS sequence"/>
</dbReference>
<protein>
    <submittedName>
        <fullName evidence="1">Uncharacterized protein</fullName>
    </submittedName>
</protein>
<evidence type="ECO:0000313" key="1">
    <source>
        <dbReference type="EMBL" id="KAF2249742.1"/>
    </source>
</evidence>
<dbReference type="EMBL" id="ML987194">
    <property type="protein sequence ID" value="KAF2249742.1"/>
    <property type="molecule type" value="Genomic_DNA"/>
</dbReference>
<gene>
    <name evidence="1" type="ORF">BU26DRAFT_518300</name>
</gene>
<evidence type="ECO:0000313" key="2">
    <source>
        <dbReference type="Proteomes" id="UP000800094"/>
    </source>
</evidence>
<reference evidence="1" key="1">
    <citation type="journal article" date="2020" name="Stud. Mycol.">
        <title>101 Dothideomycetes genomes: a test case for predicting lifestyles and emergence of pathogens.</title>
        <authorList>
            <person name="Haridas S."/>
            <person name="Albert R."/>
            <person name="Binder M."/>
            <person name="Bloem J."/>
            <person name="Labutti K."/>
            <person name="Salamov A."/>
            <person name="Andreopoulos B."/>
            <person name="Baker S."/>
            <person name="Barry K."/>
            <person name="Bills G."/>
            <person name="Bluhm B."/>
            <person name="Cannon C."/>
            <person name="Castanera R."/>
            <person name="Culley D."/>
            <person name="Daum C."/>
            <person name="Ezra D."/>
            <person name="Gonzalez J."/>
            <person name="Henrissat B."/>
            <person name="Kuo A."/>
            <person name="Liang C."/>
            <person name="Lipzen A."/>
            <person name="Lutzoni F."/>
            <person name="Magnuson J."/>
            <person name="Mondo S."/>
            <person name="Nolan M."/>
            <person name="Ohm R."/>
            <person name="Pangilinan J."/>
            <person name="Park H.-J."/>
            <person name="Ramirez L."/>
            <person name="Alfaro M."/>
            <person name="Sun H."/>
            <person name="Tritt A."/>
            <person name="Yoshinaga Y."/>
            <person name="Zwiers L.-H."/>
            <person name="Turgeon B."/>
            <person name="Goodwin S."/>
            <person name="Spatafora J."/>
            <person name="Crous P."/>
            <person name="Grigoriev I."/>
        </authorList>
    </citation>
    <scope>NUCLEOTIDE SEQUENCE</scope>
    <source>
        <strain evidence="1">CBS 122368</strain>
    </source>
</reference>
<dbReference type="RefSeq" id="XP_033684746.1">
    <property type="nucleotide sequence ID" value="XM_033828777.1"/>
</dbReference>
<dbReference type="AlphaFoldDB" id="A0A6A6IIP1"/>
<sequence length="64" mass="6971">MSRPGAGDLLHLVFVVFVVFVVSVRTAAVGRATEAWTDFGRLLLARRRPQPLLSLLLSPLLSAL</sequence>
<name>A0A6A6IIP1_9PLEO</name>
<organism evidence="1 2">
    <name type="scientific">Trematosphaeria pertusa</name>
    <dbReference type="NCBI Taxonomy" id="390896"/>
    <lineage>
        <taxon>Eukaryota</taxon>
        <taxon>Fungi</taxon>
        <taxon>Dikarya</taxon>
        <taxon>Ascomycota</taxon>
        <taxon>Pezizomycotina</taxon>
        <taxon>Dothideomycetes</taxon>
        <taxon>Pleosporomycetidae</taxon>
        <taxon>Pleosporales</taxon>
        <taxon>Massarineae</taxon>
        <taxon>Trematosphaeriaceae</taxon>
        <taxon>Trematosphaeria</taxon>
    </lineage>
</organism>
<proteinExistence type="predicted"/>